<evidence type="ECO:0000313" key="9">
    <source>
        <dbReference type="Proteomes" id="UP000562982"/>
    </source>
</evidence>
<evidence type="ECO:0000313" key="6">
    <source>
        <dbReference type="EMBL" id="MBB2186955.1"/>
    </source>
</evidence>
<evidence type="ECO:0000259" key="4">
    <source>
        <dbReference type="PROSITE" id="PS51077"/>
    </source>
</evidence>
<proteinExistence type="predicted"/>
<accession>A0A370G3N2</accession>
<name>A0A370G3N2_GLULI</name>
<dbReference type="Proteomes" id="UP000254958">
    <property type="component" value="Unassembled WGS sequence"/>
</dbReference>
<feature type="domain" description="HTH iclR-type" evidence="4">
    <location>
        <begin position="13"/>
        <end position="75"/>
    </location>
</feature>
<dbReference type="EMBL" id="JABEQI010000005">
    <property type="protein sequence ID" value="MBB2186955.1"/>
    <property type="molecule type" value="Genomic_DNA"/>
</dbReference>
<dbReference type="EMBL" id="QQAW01000005">
    <property type="protein sequence ID" value="RDI37626.1"/>
    <property type="molecule type" value="Genomic_DNA"/>
</dbReference>
<dbReference type="OrthoDB" id="6057486at2"/>
<comment type="caution">
    <text evidence="7">The sequence shown here is derived from an EMBL/GenBank/DDBJ whole genome shotgun (WGS) entry which is preliminary data.</text>
</comment>
<reference evidence="7 8" key="1">
    <citation type="submission" date="2018-07" db="EMBL/GenBank/DDBJ databases">
        <title>Genomic Encyclopedia of Type Strains, Phase IV (KMG-IV): sequencing the most valuable type-strain genomes for metagenomic binning, comparative biology and taxonomic classification.</title>
        <authorList>
            <person name="Goeker M."/>
        </authorList>
    </citation>
    <scope>NUCLEOTIDE SEQUENCE [LARGE SCALE GENOMIC DNA]</scope>
    <source>
        <strain evidence="7 8">DSM 5603</strain>
    </source>
</reference>
<keyword evidence="8" id="KW-1185">Reference proteome</keyword>
<evidence type="ECO:0000313" key="7">
    <source>
        <dbReference type="EMBL" id="RDI37626.1"/>
    </source>
</evidence>
<dbReference type="InterPro" id="IPR029016">
    <property type="entry name" value="GAF-like_dom_sf"/>
</dbReference>
<keyword evidence="1" id="KW-0805">Transcription regulation</keyword>
<dbReference type="PROSITE" id="PS51077">
    <property type="entry name" value="HTH_ICLR"/>
    <property type="match status" value="1"/>
</dbReference>
<dbReference type="GO" id="GO:0003700">
    <property type="term" value="F:DNA-binding transcription factor activity"/>
    <property type="evidence" value="ECO:0007669"/>
    <property type="project" value="TreeGrafter"/>
</dbReference>
<sequence length="268" mass="28400">MTGTDSVAFPAGTQTLTRGLAVIEAVAAGHRTLTDIAATIGCSRSTTHRLASALVQAGYLRAPSSGGGQTFILGPRLVEMGFLARDTLPVVAVARPHLDALGTTTRDTVHLGIREGIEVLYLDKIAGQRGLEMRSRVGKRMPIASTGLGKALMLDLPEAEWRTLYDAALSHPATPNARLPAWPEYRSGLRQSGLAACAFDFEENEPGIRCVAAAIRDATGTVIAAVSVASATVYMSETRMHELAPAVVATAQAISRELGWLPRRRAFA</sequence>
<dbReference type="GO" id="GO:0003677">
    <property type="term" value="F:DNA binding"/>
    <property type="evidence" value="ECO:0007669"/>
    <property type="project" value="UniProtKB-KW"/>
</dbReference>
<reference evidence="6 9" key="2">
    <citation type="submission" date="2020-04" db="EMBL/GenBank/DDBJ databases">
        <title>Description of novel Gluconacetobacter.</title>
        <authorList>
            <person name="Sombolestani A."/>
        </authorList>
    </citation>
    <scope>NUCLEOTIDE SEQUENCE [LARGE SCALE GENOMIC DNA]</scope>
    <source>
        <strain evidence="6 9">LMG 1382</strain>
    </source>
</reference>
<dbReference type="SUPFAM" id="SSF46785">
    <property type="entry name" value="Winged helix' DNA-binding domain"/>
    <property type="match status" value="1"/>
</dbReference>
<dbReference type="InterPro" id="IPR036390">
    <property type="entry name" value="WH_DNA-bd_sf"/>
</dbReference>
<dbReference type="InterPro" id="IPR014757">
    <property type="entry name" value="Tscrpt_reg_IclR_C"/>
</dbReference>
<keyword evidence="3" id="KW-0804">Transcription</keyword>
<feature type="domain" description="IclR-ED" evidence="5">
    <location>
        <begin position="76"/>
        <end position="260"/>
    </location>
</feature>
<dbReference type="Pfam" id="PF09339">
    <property type="entry name" value="HTH_IclR"/>
    <property type="match status" value="1"/>
</dbReference>
<dbReference type="GO" id="GO:0045892">
    <property type="term" value="P:negative regulation of DNA-templated transcription"/>
    <property type="evidence" value="ECO:0007669"/>
    <property type="project" value="TreeGrafter"/>
</dbReference>
<evidence type="ECO:0000256" key="2">
    <source>
        <dbReference type="ARBA" id="ARBA00023125"/>
    </source>
</evidence>
<dbReference type="AlphaFoldDB" id="A0A370G3N2"/>
<dbReference type="PROSITE" id="PS51078">
    <property type="entry name" value="ICLR_ED"/>
    <property type="match status" value="1"/>
</dbReference>
<keyword evidence="2" id="KW-0238">DNA-binding</keyword>
<dbReference type="SUPFAM" id="SSF55781">
    <property type="entry name" value="GAF domain-like"/>
    <property type="match status" value="1"/>
</dbReference>
<dbReference type="Pfam" id="PF01614">
    <property type="entry name" value="IclR_C"/>
    <property type="match status" value="1"/>
</dbReference>
<dbReference type="Proteomes" id="UP000562982">
    <property type="component" value="Unassembled WGS sequence"/>
</dbReference>
<dbReference type="SMART" id="SM00346">
    <property type="entry name" value="HTH_ICLR"/>
    <property type="match status" value="1"/>
</dbReference>
<dbReference type="InterPro" id="IPR050707">
    <property type="entry name" value="HTH_MetabolicPath_Reg"/>
</dbReference>
<dbReference type="InterPro" id="IPR036388">
    <property type="entry name" value="WH-like_DNA-bd_sf"/>
</dbReference>
<dbReference type="PANTHER" id="PTHR30136:SF35">
    <property type="entry name" value="HTH-TYPE TRANSCRIPTIONAL REGULATOR RV1719"/>
    <property type="match status" value="1"/>
</dbReference>
<evidence type="ECO:0000313" key="8">
    <source>
        <dbReference type="Proteomes" id="UP000254958"/>
    </source>
</evidence>
<dbReference type="RefSeq" id="WP_114727399.1">
    <property type="nucleotide sequence ID" value="NZ_BJMI01000006.1"/>
</dbReference>
<evidence type="ECO:0000256" key="1">
    <source>
        <dbReference type="ARBA" id="ARBA00023015"/>
    </source>
</evidence>
<dbReference type="Gene3D" id="3.30.450.40">
    <property type="match status" value="1"/>
</dbReference>
<evidence type="ECO:0000256" key="3">
    <source>
        <dbReference type="ARBA" id="ARBA00023163"/>
    </source>
</evidence>
<dbReference type="InterPro" id="IPR005471">
    <property type="entry name" value="Tscrpt_reg_IclR_N"/>
</dbReference>
<organism evidence="7 8">
    <name type="scientific">Gluconacetobacter liquefaciens</name>
    <name type="common">Acetobacter liquefaciens</name>
    <dbReference type="NCBI Taxonomy" id="89584"/>
    <lineage>
        <taxon>Bacteria</taxon>
        <taxon>Pseudomonadati</taxon>
        <taxon>Pseudomonadota</taxon>
        <taxon>Alphaproteobacteria</taxon>
        <taxon>Acetobacterales</taxon>
        <taxon>Acetobacteraceae</taxon>
        <taxon>Gluconacetobacter</taxon>
    </lineage>
</organism>
<dbReference type="PANTHER" id="PTHR30136">
    <property type="entry name" value="HELIX-TURN-HELIX TRANSCRIPTIONAL REGULATOR, ICLR FAMILY"/>
    <property type="match status" value="1"/>
</dbReference>
<gene>
    <name evidence="7" type="ORF">C7453_10533</name>
    <name evidence="6" type="ORF">HLH32_11260</name>
</gene>
<protein>
    <submittedName>
        <fullName evidence="7">IclR family transcriptional regulator</fullName>
    </submittedName>
</protein>
<evidence type="ECO:0000259" key="5">
    <source>
        <dbReference type="PROSITE" id="PS51078"/>
    </source>
</evidence>
<dbReference type="Gene3D" id="1.10.10.10">
    <property type="entry name" value="Winged helix-like DNA-binding domain superfamily/Winged helix DNA-binding domain"/>
    <property type="match status" value="1"/>
</dbReference>